<keyword evidence="1" id="KW-0812">Transmembrane</keyword>
<dbReference type="GeneID" id="93661321"/>
<feature type="transmembrane region" description="Helical" evidence="1">
    <location>
        <begin position="53"/>
        <end position="71"/>
    </location>
</feature>
<evidence type="ECO:0000313" key="5">
    <source>
        <dbReference type="Proteomes" id="UP000278332"/>
    </source>
</evidence>
<sequence>MELLFLLIWFAICAEQDARQRQISNWLTLGGFALALGYLLYSGHTWLGYESTDAGWAFFLAVALTLPGYAMDRLGAGDVKLLSALALASGSLYLLGTFIGAGLAMLTWMAIRQKVWPLMGQRFAQRYLYMNAEATNKHPFSPFLLVGFLLAALCIH</sequence>
<reference evidence="4 5" key="1">
    <citation type="submission" date="2018-08" db="EMBL/GenBank/DDBJ databases">
        <title>Recombination of ecologically and evolutionarily significant loci maintains genetic cohesion in the Pseudomonas syringae species complex.</title>
        <authorList>
            <person name="Dillon M."/>
            <person name="Thakur S."/>
            <person name="Almeida R.N.D."/>
            <person name="Weir B.S."/>
            <person name="Guttman D.S."/>
        </authorList>
    </citation>
    <scope>NUCLEOTIDE SEQUENCE [LARGE SCALE GENOMIC DNA]</scope>
    <source>
        <strain evidence="4 5">ICMP 6917</strain>
    </source>
</reference>
<dbReference type="RefSeq" id="WP_025262117.1">
    <property type="nucleotide sequence ID" value="NZ_BLVX01000020.1"/>
</dbReference>
<feature type="transmembrane region" description="Helical" evidence="1">
    <location>
        <begin position="24"/>
        <end position="41"/>
    </location>
</feature>
<feature type="domain" description="Prepilin type IV endopeptidase peptidase" evidence="2">
    <location>
        <begin position="4"/>
        <end position="108"/>
    </location>
</feature>
<keyword evidence="6" id="KW-1185">Reference proteome</keyword>
<dbReference type="GO" id="GO:0016020">
    <property type="term" value="C:membrane"/>
    <property type="evidence" value="ECO:0007669"/>
    <property type="project" value="InterPro"/>
</dbReference>
<dbReference type="Proteomes" id="UP000614982">
    <property type="component" value="Unassembled WGS sequence"/>
</dbReference>
<evidence type="ECO:0000256" key="1">
    <source>
        <dbReference type="SAM" id="Phobius"/>
    </source>
</evidence>
<proteinExistence type="predicted"/>
<evidence type="ECO:0000313" key="3">
    <source>
        <dbReference type="EMBL" id="GFM94270.1"/>
    </source>
</evidence>
<dbReference type="Proteomes" id="UP000278332">
    <property type="component" value="Unassembled WGS sequence"/>
</dbReference>
<protein>
    <submittedName>
        <fullName evidence="3">Type 4 prepilin peptidase 1</fullName>
    </submittedName>
</protein>
<dbReference type="EMBL" id="BLWA01000015">
    <property type="protein sequence ID" value="GFM94270.1"/>
    <property type="molecule type" value="Genomic_DNA"/>
</dbReference>
<keyword evidence="1" id="KW-0472">Membrane</keyword>
<dbReference type="InterPro" id="IPR000045">
    <property type="entry name" value="Prepilin_IV_endopep_pep"/>
</dbReference>
<dbReference type="GO" id="GO:0004190">
    <property type="term" value="F:aspartic-type endopeptidase activity"/>
    <property type="evidence" value="ECO:0007669"/>
    <property type="project" value="InterPro"/>
</dbReference>
<dbReference type="Pfam" id="PF01478">
    <property type="entry name" value="Peptidase_A24"/>
    <property type="match status" value="1"/>
</dbReference>
<name>A0A3M4WDC4_PSECI</name>
<evidence type="ECO:0000313" key="6">
    <source>
        <dbReference type="Proteomes" id="UP000614982"/>
    </source>
</evidence>
<reference evidence="3 6" key="2">
    <citation type="submission" date="2020-05" db="EMBL/GenBank/DDBJ databases">
        <title>Genetic diversity of Pseudomonas cichorii.</title>
        <authorList>
            <person name="Tani S."/>
            <person name="Yagi H."/>
            <person name="Hashimoto S."/>
            <person name="Iiyama K."/>
            <person name="Furuya N."/>
        </authorList>
    </citation>
    <scope>NUCLEOTIDE SEQUENCE [LARGE SCALE GENOMIC DNA]</scope>
    <source>
        <strain evidence="3 6">LMG 2162</strain>
    </source>
</reference>
<accession>A0A3M4WDC4</accession>
<organism evidence="4 5">
    <name type="scientific">Pseudomonas cichorii</name>
    <dbReference type="NCBI Taxonomy" id="36746"/>
    <lineage>
        <taxon>Bacteria</taxon>
        <taxon>Pseudomonadati</taxon>
        <taxon>Pseudomonadota</taxon>
        <taxon>Gammaproteobacteria</taxon>
        <taxon>Pseudomonadales</taxon>
        <taxon>Pseudomonadaceae</taxon>
        <taxon>Pseudomonas</taxon>
    </lineage>
</organism>
<comment type="caution">
    <text evidence="4">The sequence shown here is derived from an EMBL/GenBank/DDBJ whole genome shotgun (WGS) entry which is preliminary data.</text>
</comment>
<evidence type="ECO:0000259" key="2">
    <source>
        <dbReference type="Pfam" id="PF01478"/>
    </source>
</evidence>
<feature type="transmembrane region" description="Helical" evidence="1">
    <location>
        <begin position="91"/>
        <end position="111"/>
    </location>
</feature>
<dbReference type="OrthoDB" id="5600918at2"/>
<keyword evidence="1" id="KW-1133">Transmembrane helix</keyword>
<dbReference type="Gene3D" id="1.20.120.1220">
    <property type="match status" value="1"/>
</dbReference>
<dbReference type="EMBL" id="RBRY01000031">
    <property type="protein sequence ID" value="RMR61639.1"/>
    <property type="molecule type" value="Genomic_DNA"/>
</dbReference>
<gene>
    <name evidence="4" type="ORF">ALP84_03134</name>
    <name evidence="3" type="ORF">PSCICP_42420</name>
</gene>
<evidence type="ECO:0000313" key="4">
    <source>
        <dbReference type="EMBL" id="RMR61639.1"/>
    </source>
</evidence>
<dbReference type="AlphaFoldDB" id="A0A3M4WDC4"/>